<feature type="domain" description="ABC toxin N-terminal" evidence="4">
    <location>
        <begin position="2013"/>
        <end position="2144"/>
    </location>
</feature>
<evidence type="ECO:0000256" key="1">
    <source>
        <dbReference type="SAM" id="Coils"/>
    </source>
</evidence>
<protein>
    <submittedName>
        <fullName evidence="5">Neuraminidase-like domain-containing protein</fullName>
    </submittedName>
</protein>
<dbReference type="InterPro" id="IPR040840">
    <property type="entry name" value="TcA_TcB_BD"/>
</dbReference>
<name>A0AAU8LXY7_9BACT</name>
<evidence type="ECO:0000313" key="5">
    <source>
        <dbReference type="EMBL" id="XCN74124.1"/>
    </source>
</evidence>
<evidence type="ECO:0000259" key="4">
    <source>
        <dbReference type="Pfam" id="PF20220"/>
    </source>
</evidence>
<proteinExistence type="predicted"/>
<feature type="domain" description="Tc toxin complex TcA C-terminal TcB-binding" evidence="3">
    <location>
        <begin position="2864"/>
        <end position="3160"/>
    </location>
</feature>
<dbReference type="KEGG" id="eaj:Q3M24_05040"/>
<sequence length="3342" mass="377700">MAKNVLVIRLHPDDAVSAEDFKRYLQPDPNDFSTALSIKAYELSVDNPTEGRLLGEATYIIPLSLPTSPSSASSPKLNSNTRITQHFNADEVGSSTPGSLWQITIFSVATAVIEFDLPAEEYDTVDIRLEISRGESQIIHKQNYYNVLLSKASLHSDPNTFQDLTPVSLYLGLPAPPPSGQQHVTVTVPEDGTAPNFNQLHEAVKTVLKEDLGDENAAIAKMTKLTLRESRHIAYEIIWGQSDSSLPEPRRSTIEKIYTKEEGEDNETLDREASERQGFAGDLLSYYTQNNSKADRLTGYVYSLSAAIWCEQQSIAANKAGFIFPMLLNEPNKSSKVILEKLNTATQPLFVVPAEYFYVLSSALPAQVKPEQRFEMAVSASENQAVAAFKEAFDEKIITETPDGINRFQAARRLRALGSASDTGIESYVISTNPIVDGLIKSWLESTEEDIVLFWSTVDPTVHLELLLIAVTKSSKDLSTRIKSSLFSIMIVEKIVSKFSTLEKIKSALRQIDFISSDQVALKEDLQKLLEEEPESIPSGTQLDAYLQEIIDYLVNAKPSLEADELARQTNSFWEDLFGNYPLLLPEFTKPGTTKERINAFIRYVKRFFSVENAGIASLGIQESKIEVPEFNPPSGDLADALSKYKDLQFSDWDAGVTIDDSEKFKDWLESIQSVINLTKGIDSEDLSKDKPSKRFSVIEALWARGFVKPDDLGNLVSLNEFQDALAGSVAYEFAEQIWNNAQATGFTPEEKGEFRLVNPDGKLVNCIPPEHLSPLGPVAYLKDLLEVSSDAEGGKLSTLFADRRGPLGDLLASEANLSAPVPLIDIVNEALEHIAASEDATSRIIYNTAEDQVGGHELTTNKTPFADALPHDPATLLEALPEHSTPNTPADRQGAWDKIKNDFSSSNLPYHQPFDIVRTYLEQLGTSRYATMHRFRKEISEFVLDPSKKPDDFQSHLWRYPVRHELALEYLGITPEEYDMLYKPGLGLTKLPLLYGFSLQESQNWLEVIVNLSEFLKRTCLTYCEFKELQQSGFVTFSVRRSGQTDNPLELPECEPCCLADYSLVFNDQDNDLKRLAIFIRLWRKLQAQPDTAYSFAGLADIAEVLKLFNGSTVNADFIRQLAALQMLRDDFDLSLDILALWGTDDSKKEKAVQYILDRIQQYALKKYGCGCRPPEFIKILKENLDSLSVLAGFYPHIAFIPPPDPDYAWDARPTHTLRFVEILAKIYASDFQVGELLFLFTADSQLQGGDPYPLQTENEALDLPFGLPDDEEEHSLFTLRKKLLDIPLDEDAAAQWSWRRMGNALRREFGLEDEEGKKRWLSFGKHFFPDILAAEGIAIQAHESIYSTKLSGTSEAMWNTPLDGPFQYDAGDQKLWSQVPLTDEAILDKLSRIRQLSDVEIHAVQELYFMPRAELVFFSFLFENKLEAEQRLIQELDAARRWEWFQSAFECFYRRCHAIAEHFAAHLDAVTGDRKADGKAMAMLLLKHLRADENRSKLDYEELDSLPDAPWGPAPNGGAFAALLGLVGTGMQVDYKDADDNLRWRGVRGGTESFGVPENAYNAPAPTIMPTMKFSLDDSQLHYAAVCNGFATANDDGRPLGGAEPFRLSWQGLLLIEQTGKYGFSAGAPTAASELPDFEVISSSHRWRVILQQGQKNWVLLSHDWPTEDAPSACCQPIMLEHGFYDLNIELERLPMQFDGPEDIFPQTTGFQLKYDGPDADNTWQVIPNDKLFVPKKDTPLSSELEVSSSRMNTYLRDYYVSTVRDMRRTYQRVFKAMLFVDRFDLSTSPVADDGQSEIAYLLSKPENFTGQSYVRNNDAFEVHKAIFDFNFLPVLDEYSRPHGDSDRRSHPYKTHSQALFDWWERLFDYTVMRAATSRTPEKPVWLLFHEAAEGHTDKPAHLLRHMGVDVRNNDLVLQLYDPVGTDLSYEVTSSDLEDERWAIRVWHADRWCRQLKTNFLCKDIREAAPYLWGSTTPEGDGIANLTKFYRDGCIENGEPRRYQEIKQLNDGLRERGRAALVAYLTHMNRVPVPWKVPEGTEPFAKTAQHLNELLLLDVEASLSQKASRIEEAVSAVQLFIDRARLGLEPGFVASADFIFAWERRFSSFRVWQACKRREIYRENWIEWDEAAKARQSEAYQLLESELRNPDLTLPPPSELPSHSNLTLLHEREPATLATISSLPQGLNLLGTPDRHARTSWVAPTPIIHTDNDSPGGGSNTDSIPVPDSPILFAIESATGEKKNTYPIWFQAAVRLGTKFLRIAAAGPPPASATYVPQCELPEPTSCCEVCGKIHPALIDEYYFWLEKAEVHEPKEQVAEWGTDSDSQQSDWHNPNKLPNLLHWEAKPTIHLHWCRVHNGEFQTPRRSSEGVQLVENGTPELRFNGREGDSLNFTVIGGTVPEGYSSPPETGFRYDLAVDSAVTLPEFPDGVTTPETEEESETTGGLPSFPYFAWHDPGAPLLPTDRFSSTIAVATHLAMHCRFEESLNWLKIIYDPLESDNTWIDCDEEDSEACCCPSEPISDQRAKQRVAMMLFVETLLDWTDVLLRKNTAEAFQRARLLADTANRVLGAAPATVHDTGADTPQLSVAVMEPACAPLNPRLMCLYSKTQDRLEQIHSSINAQRVTNDDPMPYWGDDSTRECWKKNRNICLEEAFQCRPASPYRFQVLVQKAIELANEVKSLGGQLLAAYEKGDAEYLSQMRVLHERQLNELTLEIRKNQWRESDWQVQALEKSKEMARTRLRYYTNLIDSGLISGESQYESRIFSSSTLRTQGNQVESIGQLMNLIPDPNVGFPCSFTTLPAGKKMAMIFAAIGRVFHNFSDIISTTANLGLTKAGWDRREDEWQHQKELIGVELEQIERQILAAERRRDIALRELNNYRQLMRNTAEVHDFLRDKFTNHALYLWLQKETAALYHRMYELALHTAFQAESAFNYERGLTDQFIPKEIWDNLHEGLLSGERLALALRQMDKAYLDRNVREYELTKHFSLRQYFPAAFLQLKYTGYCEIEMPEWLFDLDYPGQYFRRIKNVSISIPCVAGPYSGIHCRLTLLDSTTRISPELLKPVRLCCDDESCNNGYPSVKEDKRLIKNYAATEAIATSGGQNDSGMFELNFRDERYLPFEYCGAVSRWRIELPLENNRFDMESLSDFILHLNYTAREGGDNLRAAARECAQNVLPDNGVRFLDVKRDLGGVPVKAAGSHSDALRIGLKLSRMMFPYLTSNQGLAIKGFDILFEARDARPSTHTTLTFFAGQSIDRFDKIGRSRKNIHSIDCVGDAEWPGFYHGVLELDLGEIGSDGQLDLGVMQFSQEVEVIDNIYLLIRYEIVKMSEQAGGSCCGR</sequence>
<accession>A0AAU8LXY7</accession>
<dbReference type="Pfam" id="PF20220">
    <property type="entry name" value="ABC_toxin_N"/>
    <property type="match status" value="1"/>
</dbReference>
<feature type="coiled-coil region" evidence="1">
    <location>
        <begin position="2852"/>
        <end position="2886"/>
    </location>
</feature>
<keyword evidence="1" id="KW-0175">Coiled coil</keyword>
<reference evidence="5" key="2">
    <citation type="submission" date="2024-06" db="EMBL/GenBank/DDBJ databases">
        <authorList>
            <person name="Plum-Jensen L.E."/>
            <person name="Schramm A."/>
            <person name="Marshall I.P.G."/>
        </authorList>
    </citation>
    <scope>NUCLEOTIDE SEQUENCE</scope>
    <source>
        <strain evidence="5">Rat1</strain>
    </source>
</reference>
<gene>
    <name evidence="5" type="ORF">Q3M24_05040</name>
</gene>
<reference evidence="5" key="1">
    <citation type="journal article" date="2024" name="Syst. Appl. Microbiol.">
        <title>First single-strain enrichments of Electrothrix cable bacteria, description of E. aestuarii sp. nov. and E. rattekaaiensis sp. nov., and proposal of a cable bacteria taxonomy following the rules of the SeqCode.</title>
        <authorList>
            <person name="Plum-Jensen L.E."/>
            <person name="Schramm A."/>
            <person name="Marshall I.P.G."/>
        </authorList>
    </citation>
    <scope>NUCLEOTIDE SEQUENCE</scope>
    <source>
        <strain evidence="5">Rat1</strain>
    </source>
</reference>
<evidence type="ECO:0000259" key="3">
    <source>
        <dbReference type="Pfam" id="PF18276"/>
    </source>
</evidence>
<evidence type="ECO:0000256" key="2">
    <source>
        <dbReference type="SAM" id="MobiDB-lite"/>
    </source>
</evidence>
<feature type="region of interest" description="Disordered" evidence="2">
    <location>
        <begin position="2428"/>
        <end position="2447"/>
    </location>
</feature>
<organism evidence="5">
    <name type="scientific">Candidatus Electrothrix aestuarii</name>
    <dbReference type="NCBI Taxonomy" id="3062594"/>
    <lineage>
        <taxon>Bacteria</taxon>
        <taxon>Pseudomonadati</taxon>
        <taxon>Thermodesulfobacteriota</taxon>
        <taxon>Desulfobulbia</taxon>
        <taxon>Desulfobulbales</taxon>
        <taxon>Desulfobulbaceae</taxon>
        <taxon>Candidatus Electrothrix</taxon>
    </lineage>
</organism>
<dbReference type="Pfam" id="PF18276">
    <property type="entry name" value="TcA_TcB_BD"/>
    <property type="match status" value="1"/>
</dbReference>
<dbReference type="EMBL" id="CP159373">
    <property type="protein sequence ID" value="XCN74124.1"/>
    <property type="molecule type" value="Genomic_DNA"/>
</dbReference>
<dbReference type="InterPro" id="IPR046839">
    <property type="entry name" value="ABC_toxin_N"/>
</dbReference>